<dbReference type="GeneID" id="115875709"/>
<protein>
    <submittedName>
        <fullName evidence="4">PiggyBac transposable element-derived protein 2-like</fullName>
    </submittedName>
</protein>
<dbReference type="GO" id="GO:0043565">
    <property type="term" value="F:sequence-specific DNA binding"/>
    <property type="evidence" value="ECO:0007669"/>
    <property type="project" value="TreeGrafter"/>
</dbReference>
<dbReference type="InterPro" id="IPR052638">
    <property type="entry name" value="PiggyBac_TE-derived"/>
</dbReference>
<dbReference type="PANTHER" id="PTHR47055:SF3">
    <property type="entry name" value="PHORBOL-ESTER_DAG-TYPE DOMAIN-CONTAINING PROTEIN"/>
    <property type="match status" value="1"/>
</dbReference>
<dbReference type="PANTHER" id="PTHR47055">
    <property type="entry name" value="DDE_TNP_1_7 DOMAIN-CONTAINING PROTEIN"/>
    <property type="match status" value="1"/>
</dbReference>
<keyword evidence="3" id="KW-1185">Reference proteome</keyword>
<dbReference type="RefSeq" id="XP_030747084.1">
    <property type="nucleotide sequence ID" value="XM_030891224.1"/>
</dbReference>
<gene>
    <name evidence="4" type="primary">LOC115875709</name>
</gene>
<dbReference type="Proteomes" id="UP000504635">
    <property type="component" value="Unplaced"/>
</dbReference>
<dbReference type="OrthoDB" id="6740284at2759"/>
<dbReference type="InterPro" id="IPR029526">
    <property type="entry name" value="PGBD"/>
</dbReference>
<dbReference type="AlphaFoldDB" id="A0A6J2X893"/>
<feature type="region of interest" description="Disordered" evidence="1">
    <location>
        <begin position="27"/>
        <end position="58"/>
    </location>
</feature>
<reference evidence="4" key="1">
    <citation type="submission" date="2025-08" db="UniProtKB">
        <authorList>
            <consortium name="RefSeq"/>
        </authorList>
    </citation>
    <scope>IDENTIFICATION</scope>
    <source>
        <tissue evidence="4">Gonads</tissue>
    </source>
</reference>
<feature type="domain" description="PiggyBac transposable element-derived protein" evidence="2">
    <location>
        <begin position="147"/>
        <end position="503"/>
    </location>
</feature>
<evidence type="ECO:0000313" key="4">
    <source>
        <dbReference type="RefSeq" id="XP_030747084.1"/>
    </source>
</evidence>
<accession>A0A6J2X893</accession>
<sequence length="599" mass="69601">MDASQYSSRNGGLALHELLQCLEEDDDNVPMDIYVQPPDDGKESGADSDLSDDEHEANLDHLPRNLLSAPCEVRKRLSEDMDEDEYSSEDDLSLSELRKKLLQDVTHTKSKKTKSKVTWQKTLPTNCIKNAFLSEVSMSQEVEDCKTPVDFFRLFFNDSLIELFVTETNRYALQKNKTLNVTKDEMFVFIGGMLLSGYAKYPNKRMYWSQRIDVPRILSDAIRLHRFENILTNFHLNDNDAIDKNDRLYKLRPLLNHLNESFKTHGSLEENLSIDESMIPYYGKHYAKQYIKGKPIRFGFKNWALCASSGYMISFDVYTGKGTVNEYDFGLGGDVVIRLIKQAELPPSQGHKLFFDNYFTSVQLMLHLTQEGFCATGTIRESRTEKALLKDKKIMQKSKRGHYDFCTNDDKNILLIRWKDNQVVTLATNFDSARETTCTRWNKTKKAKESIVQPQAISSYNKSMGGVDLMDQMVAVYRTRMRQRKWWWPIFSYFLDVTVVNSWILMKKIFPNNEHSVNLLNFRRYLANCFLQNYGKPSSRGKIAPTPLEDVRYDGKDHWPEYCVTDRRCRVCGKKSNFLCLKCNIGLHPKTCFKVYHVR</sequence>
<dbReference type="InParanoid" id="A0A6J2X893"/>
<evidence type="ECO:0000256" key="1">
    <source>
        <dbReference type="SAM" id="MobiDB-lite"/>
    </source>
</evidence>
<proteinExistence type="predicted"/>
<evidence type="ECO:0000313" key="3">
    <source>
        <dbReference type="Proteomes" id="UP000504635"/>
    </source>
</evidence>
<evidence type="ECO:0000259" key="2">
    <source>
        <dbReference type="Pfam" id="PF13843"/>
    </source>
</evidence>
<dbReference type="KEGG" id="soy:115875709"/>
<organism evidence="3 4">
    <name type="scientific">Sitophilus oryzae</name>
    <name type="common">Rice weevil</name>
    <name type="synonym">Curculio oryzae</name>
    <dbReference type="NCBI Taxonomy" id="7048"/>
    <lineage>
        <taxon>Eukaryota</taxon>
        <taxon>Metazoa</taxon>
        <taxon>Ecdysozoa</taxon>
        <taxon>Arthropoda</taxon>
        <taxon>Hexapoda</taxon>
        <taxon>Insecta</taxon>
        <taxon>Pterygota</taxon>
        <taxon>Neoptera</taxon>
        <taxon>Endopterygota</taxon>
        <taxon>Coleoptera</taxon>
        <taxon>Polyphaga</taxon>
        <taxon>Cucujiformia</taxon>
        <taxon>Curculionidae</taxon>
        <taxon>Dryophthorinae</taxon>
        <taxon>Sitophilus</taxon>
    </lineage>
</organism>
<name>A0A6J2X893_SITOR</name>
<dbReference type="Pfam" id="PF13843">
    <property type="entry name" value="DDE_Tnp_1_7"/>
    <property type="match status" value="1"/>
</dbReference>